<dbReference type="EC" id="2.7.7.65" evidence="2"/>
<evidence type="ECO:0000256" key="2">
    <source>
        <dbReference type="ARBA" id="ARBA00012528"/>
    </source>
</evidence>
<proteinExistence type="predicted"/>
<dbReference type="InterPro" id="IPR035965">
    <property type="entry name" value="PAS-like_dom_sf"/>
</dbReference>
<evidence type="ECO:0000256" key="3">
    <source>
        <dbReference type="ARBA" id="ARBA00034247"/>
    </source>
</evidence>
<dbReference type="eggNOG" id="COG3829">
    <property type="taxonomic scope" value="Bacteria"/>
</dbReference>
<dbReference type="eggNOG" id="COG3706">
    <property type="taxonomic scope" value="Bacteria"/>
</dbReference>
<dbReference type="STRING" id="357804.Ping_1205"/>
<feature type="domain" description="PAS" evidence="4">
    <location>
        <begin position="14"/>
        <end position="55"/>
    </location>
</feature>
<dbReference type="InterPro" id="IPR000160">
    <property type="entry name" value="GGDEF_dom"/>
</dbReference>
<gene>
    <name evidence="7" type="ordered locus">Ping_1205</name>
</gene>
<dbReference type="SUPFAM" id="SSF55073">
    <property type="entry name" value="Nucleotide cyclase"/>
    <property type="match status" value="1"/>
</dbReference>
<dbReference type="InterPro" id="IPR013656">
    <property type="entry name" value="PAS_4"/>
</dbReference>
<comment type="catalytic activity">
    <reaction evidence="3">
        <text>2 GTP = 3',3'-c-di-GMP + 2 diphosphate</text>
        <dbReference type="Rhea" id="RHEA:24898"/>
        <dbReference type="ChEBI" id="CHEBI:33019"/>
        <dbReference type="ChEBI" id="CHEBI:37565"/>
        <dbReference type="ChEBI" id="CHEBI:58805"/>
        <dbReference type="EC" id="2.7.7.65"/>
    </reaction>
</comment>
<dbReference type="InterPro" id="IPR050469">
    <property type="entry name" value="Diguanylate_Cyclase"/>
</dbReference>
<evidence type="ECO:0000313" key="7">
    <source>
        <dbReference type="EMBL" id="ABM03037.1"/>
    </source>
</evidence>
<dbReference type="InterPro" id="IPR043128">
    <property type="entry name" value="Rev_trsase/Diguanyl_cyclase"/>
</dbReference>
<dbReference type="EMBL" id="CP000510">
    <property type="protein sequence ID" value="ABM03037.1"/>
    <property type="molecule type" value="Genomic_DNA"/>
</dbReference>
<dbReference type="GO" id="GO:0052621">
    <property type="term" value="F:diguanylate cyclase activity"/>
    <property type="evidence" value="ECO:0007669"/>
    <property type="project" value="UniProtKB-EC"/>
</dbReference>
<dbReference type="CDD" id="cd00130">
    <property type="entry name" value="PAS"/>
    <property type="match status" value="1"/>
</dbReference>
<feature type="domain" description="PAC" evidence="5">
    <location>
        <begin position="68"/>
        <end position="129"/>
    </location>
</feature>
<dbReference type="Pfam" id="PF08448">
    <property type="entry name" value="PAS_4"/>
    <property type="match status" value="1"/>
</dbReference>
<reference evidence="7 8" key="1">
    <citation type="submission" date="2007-01" db="EMBL/GenBank/DDBJ databases">
        <title>Complete sequence of Psychromonas ingrahamii 37.</title>
        <authorList>
            <consortium name="US DOE Joint Genome Institute"/>
            <person name="Copeland A."/>
            <person name="Lucas S."/>
            <person name="Lapidus A."/>
            <person name="Barry K."/>
            <person name="Detter J.C."/>
            <person name="Glavina del Rio T."/>
            <person name="Hammon N."/>
            <person name="Israni S."/>
            <person name="Dalin E."/>
            <person name="Tice H."/>
            <person name="Pitluck S."/>
            <person name="Thompson L.S."/>
            <person name="Brettin T."/>
            <person name="Bruce D."/>
            <person name="Han C."/>
            <person name="Tapia R."/>
            <person name="Schmutz J."/>
            <person name="Larimer F."/>
            <person name="Land M."/>
            <person name="Hauser L."/>
            <person name="Kyrpides N."/>
            <person name="Ivanova N."/>
            <person name="Staley J."/>
            <person name="Richardson P."/>
        </authorList>
    </citation>
    <scope>NUCLEOTIDE SEQUENCE [LARGE SCALE GENOMIC DNA]</scope>
    <source>
        <strain evidence="7 8">37</strain>
    </source>
</reference>
<dbReference type="NCBIfam" id="TIGR00229">
    <property type="entry name" value="sensory_box"/>
    <property type="match status" value="1"/>
</dbReference>
<dbReference type="PROSITE" id="PS50113">
    <property type="entry name" value="PAC"/>
    <property type="match status" value="1"/>
</dbReference>
<accession>A1SU72</accession>
<dbReference type="Pfam" id="PF00990">
    <property type="entry name" value="GGDEF"/>
    <property type="match status" value="1"/>
</dbReference>
<dbReference type="NCBIfam" id="TIGR00254">
    <property type="entry name" value="GGDEF"/>
    <property type="match status" value="1"/>
</dbReference>
<dbReference type="SMART" id="SM00091">
    <property type="entry name" value="PAS"/>
    <property type="match status" value="1"/>
</dbReference>
<keyword evidence="8" id="KW-1185">Reference proteome</keyword>
<evidence type="ECO:0000259" key="4">
    <source>
        <dbReference type="PROSITE" id="PS50112"/>
    </source>
</evidence>
<dbReference type="InterPro" id="IPR000700">
    <property type="entry name" value="PAS-assoc_C"/>
</dbReference>
<sequence length="307" mass="34185">MIKKLDLLQGNIDMETLFESMPVAMALTDREGRLLLVNHKMALLSGQNLSDLIGRKVEEVSKEAAENIKYEFRMFDAGLDVPNRELKIGDKICYTSVKPVRDNDGLAVGVMAALTDITKQKKIERQLAEANKQLKLLADHDSLTNLLNARAYYEVCERMMSIALRHNKPFSVLFVDLDHFKKINDTHGHHVGDLLLKAVSACILETCRDSDLIGRVGGEEFSLFLPETGMSGAMIFAEKLRSNIEQLLHPVGTDKNIGITASIGVASKLIHHKAIVDIQRDADHAMYHAKHKGRNQVSCLSVALCRT</sequence>
<name>A1SU72_PSYIN</name>
<dbReference type="InterPro" id="IPR029787">
    <property type="entry name" value="Nucleotide_cyclase"/>
</dbReference>
<feature type="domain" description="GGDEF" evidence="6">
    <location>
        <begin position="168"/>
        <end position="302"/>
    </location>
</feature>
<dbReference type="Gene3D" id="3.30.70.270">
    <property type="match status" value="1"/>
</dbReference>
<dbReference type="RefSeq" id="WP_011769600.1">
    <property type="nucleotide sequence ID" value="NC_008709.1"/>
</dbReference>
<dbReference type="PANTHER" id="PTHR45138">
    <property type="entry name" value="REGULATORY COMPONENTS OF SENSORY TRANSDUCTION SYSTEM"/>
    <property type="match status" value="1"/>
</dbReference>
<dbReference type="PROSITE" id="PS50887">
    <property type="entry name" value="GGDEF"/>
    <property type="match status" value="1"/>
</dbReference>
<dbReference type="AlphaFoldDB" id="A1SU72"/>
<dbReference type="Proteomes" id="UP000000639">
    <property type="component" value="Chromosome"/>
</dbReference>
<dbReference type="FunFam" id="3.30.70.270:FF:000001">
    <property type="entry name" value="Diguanylate cyclase domain protein"/>
    <property type="match status" value="1"/>
</dbReference>
<dbReference type="PROSITE" id="PS50112">
    <property type="entry name" value="PAS"/>
    <property type="match status" value="1"/>
</dbReference>
<evidence type="ECO:0000259" key="5">
    <source>
        <dbReference type="PROSITE" id="PS50113"/>
    </source>
</evidence>
<dbReference type="Gene3D" id="3.30.450.20">
    <property type="entry name" value="PAS domain"/>
    <property type="match status" value="1"/>
</dbReference>
<dbReference type="SUPFAM" id="SSF55785">
    <property type="entry name" value="PYP-like sensor domain (PAS domain)"/>
    <property type="match status" value="1"/>
</dbReference>
<dbReference type="InterPro" id="IPR000014">
    <property type="entry name" value="PAS"/>
</dbReference>
<evidence type="ECO:0000313" key="8">
    <source>
        <dbReference type="Proteomes" id="UP000000639"/>
    </source>
</evidence>
<protein>
    <recommendedName>
        <fullName evidence="2">diguanylate cyclase</fullName>
        <ecNumber evidence="2">2.7.7.65</ecNumber>
    </recommendedName>
</protein>
<dbReference type="SMART" id="SM00267">
    <property type="entry name" value="GGDEF"/>
    <property type="match status" value="1"/>
</dbReference>
<evidence type="ECO:0000259" key="6">
    <source>
        <dbReference type="PROSITE" id="PS50887"/>
    </source>
</evidence>
<evidence type="ECO:0000256" key="1">
    <source>
        <dbReference type="ARBA" id="ARBA00001946"/>
    </source>
</evidence>
<dbReference type="KEGG" id="pin:Ping_1205"/>
<dbReference type="PANTHER" id="PTHR45138:SF9">
    <property type="entry name" value="DIGUANYLATE CYCLASE DGCM-RELATED"/>
    <property type="match status" value="1"/>
</dbReference>
<organism evidence="7 8">
    <name type="scientific">Psychromonas ingrahamii (strain DSM 17664 / CCUG 51855 / 37)</name>
    <dbReference type="NCBI Taxonomy" id="357804"/>
    <lineage>
        <taxon>Bacteria</taxon>
        <taxon>Pseudomonadati</taxon>
        <taxon>Pseudomonadota</taxon>
        <taxon>Gammaproteobacteria</taxon>
        <taxon>Alteromonadales</taxon>
        <taxon>Psychromonadaceae</taxon>
        <taxon>Psychromonas</taxon>
    </lineage>
</organism>
<dbReference type="OrthoDB" id="766410at2"/>
<dbReference type="HOGENOM" id="CLU_000445_11_4_6"/>
<dbReference type="CDD" id="cd01949">
    <property type="entry name" value="GGDEF"/>
    <property type="match status" value="1"/>
</dbReference>
<comment type="cofactor">
    <cofactor evidence="1">
        <name>Mg(2+)</name>
        <dbReference type="ChEBI" id="CHEBI:18420"/>
    </cofactor>
</comment>